<dbReference type="PANTHER" id="PTHR39299">
    <property type="entry name" value="TRANSMEMBRANE PROTEIN"/>
    <property type="match status" value="1"/>
</dbReference>
<name>A0A1X7TLR4_AMPQE</name>
<feature type="transmembrane region" description="Helical" evidence="1">
    <location>
        <begin position="196"/>
        <end position="217"/>
    </location>
</feature>
<dbReference type="InterPro" id="IPR056691">
    <property type="entry name" value="DUF7789"/>
</dbReference>
<organism evidence="3">
    <name type="scientific">Amphimedon queenslandica</name>
    <name type="common">Sponge</name>
    <dbReference type="NCBI Taxonomy" id="400682"/>
    <lineage>
        <taxon>Eukaryota</taxon>
        <taxon>Metazoa</taxon>
        <taxon>Porifera</taxon>
        <taxon>Demospongiae</taxon>
        <taxon>Heteroscleromorpha</taxon>
        <taxon>Haplosclerida</taxon>
        <taxon>Niphatidae</taxon>
        <taxon>Amphimedon</taxon>
    </lineage>
</organism>
<feature type="transmembrane region" description="Helical" evidence="1">
    <location>
        <begin position="154"/>
        <end position="176"/>
    </location>
</feature>
<dbReference type="Pfam" id="PF25044">
    <property type="entry name" value="DUF7789"/>
    <property type="match status" value="1"/>
</dbReference>
<feature type="transmembrane region" description="Helical" evidence="1">
    <location>
        <begin position="275"/>
        <end position="295"/>
    </location>
</feature>
<feature type="transmembrane region" description="Helical" evidence="1">
    <location>
        <begin position="302"/>
        <end position="319"/>
    </location>
</feature>
<feature type="transmembrane region" description="Helical" evidence="1">
    <location>
        <begin position="237"/>
        <end position="263"/>
    </location>
</feature>
<dbReference type="PANTHER" id="PTHR39299:SF1">
    <property type="entry name" value="TRANSMEMBRANE PROTEIN"/>
    <property type="match status" value="1"/>
</dbReference>
<evidence type="ECO:0000256" key="1">
    <source>
        <dbReference type="SAM" id="Phobius"/>
    </source>
</evidence>
<feature type="transmembrane region" description="Helical" evidence="1">
    <location>
        <begin position="351"/>
        <end position="378"/>
    </location>
</feature>
<feature type="domain" description="DUF7789" evidence="2">
    <location>
        <begin position="231"/>
        <end position="372"/>
    </location>
</feature>
<dbReference type="OrthoDB" id="2448307at2759"/>
<keyword evidence="1" id="KW-1133">Transmembrane helix</keyword>
<dbReference type="InParanoid" id="A0A1X7TLR4"/>
<feature type="transmembrane region" description="Helical" evidence="1">
    <location>
        <begin position="124"/>
        <end position="142"/>
    </location>
</feature>
<protein>
    <recommendedName>
        <fullName evidence="2">DUF7789 domain-containing protein</fullName>
    </recommendedName>
</protein>
<accession>A0A1X7TLR4</accession>
<keyword evidence="1" id="KW-0812">Transmembrane</keyword>
<feature type="transmembrane region" description="Helical" evidence="1">
    <location>
        <begin position="63"/>
        <end position="81"/>
    </location>
</feature>
<sequence length="402" mass="46278">MNFKDSFQNNFDGLSDEYVKISSVSSGEIPYGAVQEADRPSPYNKLNCFGNVRNIRSFKRVEWAFIVIGVISFVTSLSFTIEKLVYFSWNFNASEKTFEHFCLPDDNSKNCIDPCHHWTCLSDFTFALILIVNLIFALFYGIDGLIRERGLELLGVLIPIVIVLFCLSANFIYHLINIKDDNEEEFSDGELALRIVRLGTSWILGPILAVSTVALYIKMGRLVFILLDQDKKMKRIYQFTSFLSLLLFFNIQLLFNLVILAFSRNTTFLHTAEKVVLPILVAYTVVLSPVGWYGIWYEHKSMMVVFVNFLLPTPVYYIYKIYNVAKNYSFYDHHPWNDYVSHNEDISHYEYVAIFLFVISGLGLLACFLICIVAIKVIMNFGKGLKEKIPPPFSFDTCCNNQ</sequence>
<keyword evidence="1" id="KW-0472">Membrane</keyword>
<evidence type="ECO:0000259" key="2">
    <source>
        <dbReference type="Pfam" id="PF25044"/>
    </source>
</evidence>
<dbReference type="AlphaFoldDB" id="A0A1X7TLR4"/>
<proteinExistence type="predicted"/>
<evidence type="ECO:0000313" key="3">
    <source>
        <dbReference type="EnsemblMetazoa" id="Aqu2.1.15706_001"/>
    </source>
</evidence>
<reference evidence="3" key="1">
    <citation type="submission" date="2017-05" db="UniProtKB">
        <authorList>
            <consortium name="EnsemblMetazoa"/>
        </authorList>
    </citation>
    <scope>IDENTIFICATION</scope>
</reference>
<dbReference type="EnsemblMetazoa" id="Aqu2.1.15706_001">
    <property type="protein sequence ID" value="Aqu2.1.15706_001"/>
    <property type="gene ID" value="Aqu2.1.15706"/>
</dbReference>